<keyword evidence="2" id="KW-1185">Reference proteome</keyword>
<dbReference type="RefSeq" id="WP_182458131.1">
    <property type="nucleotide sequence ID" value="NZ_CP059732.1"/>
</dbReference>
<proteinExistence type="predicted"/>
<accession>A0A7G5GQ76</accession>
<protein>
    <recommendedName>
        <fullName evidence="3">Thioredoxin</fullName>
    </recommendedName>
</protein>
<evidence type="ECO:0000313" key="1">
    <source>
        <dbReference type="EMBL" id="QMW01018.1"/>
    </source>
</evidence>
<dbReference type="SUPFAM" id="SSF52833">
    <property type="entry name" value="Thioredoxin-like"/>
    <property type="match status" value="1"/>
</dbReference>
<reference evidence="1 2" key="1">
    <citation type="submission" date="2020-07" db="EMBL/GenBank/DDBJ databases">
        <title>Spirosoma foliorum sp. nov., isolated from the leaves on the Nejang mountain Korea, Republic of.</title>
        <authorList>
            <person name="Ho H."/>
            <person name="Lee Y.-J."/>
            <person name="Nurcahyanto D.-A."/>
            <person name="Kim S.-G."/>
        </authorList>
    </citation>
    <scope>NUCLEOTIDE SEQUENCE [LARGE SCALE GENOMIC DNA]</scope>
    <source>
        <strain evidence="1 2">PL0136</strain>
    </source>
</reference>
<organism evidence="1 2">
    <name type="scientific">Spirosoma foliorum</name>
    <dbReference type="NCBI Taxonomy" id="2710596"/>
    <lineage>
        <taxon>Bacteria</taxon>
        <taxon>Pseudomonadati</taxon>
        <taxon>Bacteroidota</taxon>
        <taxon>Cytophagia</taxon>
        <taxon>Cytophagales</taxon>
        <taxon>Cytophagaceae</taxon>
        <taxon>Spirosoma</taxon>
    </lineage>
</organism>
<name>A0A7G5GQ76_9BACT</name>
<evidence type="ECO:0000313" key="2">
    <source>
        <dbReference type="Proteomes" id="UP000515369"/>
    </source>
</evidence>
<gene>
    <name evidence="1" type="ORF">H3H32_23990</name>
</gene>
<dbReference type="KEGG" id="sfol:H3H32_23990"/>
<dbReference type="AlphaFoldDB" id="A0A7G5GQ76"/>
<sequence>MVTKLNYSKERKQEVLLPVLLCFMPVDAHQHLMVNNLMEQLQPKITGRIQVLKIEEIVHPGVAQSFSVNQLPCFVLVWQGIELWRQVGFPTGNLLELLEDCLAKTN</sequence>
<dbReference type="Gene3D" id="3.40.30.10">
    <property type="entry name" value="Glutaredoxin"/>
    <property type="match status" value="1"/>
</dbReference>
<dbReference type="InterPro" id="IPR036249">
    <property type="entry name" value="Thioredoxin-like_sf"/>
</dbReference>
<dbReference type="Proteomes" id="UP000515369">
    <property type="component" value="Chromosome"/>
</dbReference>
<evidence type="ECO:0008006" key="3">
    <source>
        <dbReference type="Google" id="ProtNLM"/>
    </source>
</evidence>
<dbReference type="EMBL" id="CP059732">
    <property type="protein sequence ID" value="QMW01018.1"/>
    <property type="molecule type" value="Genomic_DNA"/>
</dbReference>